<sequence length="650" mass="74800">MSKNVFAHIVQSVKGVFSPPPGRSALAHLDGYRALLTCCVMSAHWVIDYKMMFPQTVDLFNKVVNSKFVISGWIVDVFFFLSGFFTIQSLWRRTKFGQTPSVKDVSIFVFRRALRLWPAVIVPIIDALISMRFGLLSTDKKPMTLLLHVLFVSCWVSWEWCLAGHLWSNSVEVWLAMAAPYVVSIIFTIYHYFHHRDSKKTETKSSDVASVVPDVTQTDKVIKTSESDVKSDQTVEKTNDFELPTTKTLIPKVNLSPLPPTTPKPFSKGFFIALLVFIIPLFLITGPGFHYLSAMTTRVFPKEEGAEISQFARSMIYCWPICGRLAQYILGMGGWLVFNEIKNRRQVKMLERIKQAEEKGIAERDHILEIERKEREEEEEKEKGKNDTEKEKLHILPVIPLEQKHSIRRKLALLLYKTSIINASNTKPSIIFRIFGDLFISLSFFNSLKLRKWVSNWSFPSIPMYLRKIAEILGRPLTAFPYELIILFASLDYSLILNFLMRYSPMSVIGRLSFSLYVTHFFGEKVIWKLQPLERLEEWFSFSTTKLGTWVYSTPIAAFLLTWILMFLIDFIIALINFMVFEQGLGYFLQNMFKKFIKEIEKKSKGTEKGSIRYFIIGTTGGIIVLGVVVALIIHFAEFNPGDNGQVFFV</sequence>
<evidence type="ECO:0000256" key="2">
    <source>
        <dbReference type="SAM" id="Phobius"/>
    </source>
</evidence>
<evidence type="ECO:0000313" key="5">
    <source>
        <dbReference type="Proteomes" id="UP001057375"/>
    </source>
</evidence>
<keyword evidence="2" id="KW-0472">Membrane</keyword>
<feature type="transmembrane region" description="Helical" evidence="2">
    <location>
        <begin position="116"/>
        <end position="133"/>
    </location>
</feature>
<dbReference type="Pfam" id="PF01757">
    <property type="entry name" value="Acyl_transf_3"/>
    <property type="match status" value="1"/>
</dbReference>
<gene>
    <name evidence="4" type="ORF">ADUPG1_014130</name>
</gene>
<feature type="domain" description="Acyltransferase 3" evidence="3">
    <location>
        <begin position="29"/>
        <end position="183"/>
    </location>
</feature>
<keyword evidence="2" id="KW-0812">Transmembrane</keyword>
<feature type="transmembrane region" description="Helical" evidence="2">
    <location>
        <begin position="145"/>
        <end position="167"/>
    </location>
</feature>
<evidence type="ECO:0000256" key="1">
    <source>
        <dbReference type="SAM" id="Coils"/>
    </source>
</evidence>
<feature type="transmembrane region" description="Helical" evidence="2">
    <location>
        <begin position="550"/>
        <end position="580"/>
    </location>
</feature>
<feature type="transmembrane region" description="Helical" evidence="2">
    <location>
        <begin position="173"/>
        <end position="193"/>
    </location>
</feature>
<dbReference type="PANTHER" id="PTHR11161:SF12">
    <property type="entry name" value="ACYLTRANSFERASE 3 DOMAIN-CONTAINING PROTEIN-RELATED"/>
    <property type="match status" value="1"/>
</dbReference>
<feature type="transmembrane region" description="Helical" evidence="2">
    <location>
        <begin position="480"/>
        <end position="500"/>
    </location>
</feature>
<name>A0ABQ5KEK0_9EUKA</name>
<evidence type="ECO:0000259" key="3">
    <source>
        <dbReference type="Pfam" id="PF01757"/>
    </source>
</evidence>
<proteinExistence type="predicted"/>
<keyword evidence="5" id="KW-1185">Reference proteome</keyword>
<dbReference type="Proteomes" id="UP001057375">
    <property type="component" value="Unassembled WGS sequence"/>
</dbReference>
<dbReference type="PANTHER" id="PTHR11161">
    <property type="entry name" value="O-ACYLTRANSFERASE"/>
    <property type="match status" value="1"/>
</dbReference>
<accession>A0ABQ5KEK0</accession>
<feature type="transmembrane region" description="Helical" evidence="2">
    <location>
        <begin position="270"/>
        <end position="294"/>
    </location>
</feature>
<dbReference type="InterPro" id="IPR052728">
    <property type="entry name" value="O2_lipid_transport_reg"/>
</dbReference>
<organism evidence="4 5">
    <name type="scientific">Aduncisulcus paluster</name>
    <dbReference type="NCBI Taxonomy" id="2918883"/>
    <lineage>
        <taxon>Eukaryota</taxon>
        <taxon>Metamonada</taxon>
        <taxon>Carpediemonas-like organisms</taxon>
        <taxon>Aduncisulcus</taxon>
    </lineage>
</organism>
<feature type="coiled-coil region" evidence="1">
    <location>
        <begin position="339"/>
        <end position="390"/>
    </location>
</feature>
<dbReference type="InterPro" id="IPR002656">
    <property type="entry name" value="Acyl_transf_3_dom"/>
</dbReference>
<feature type="transmembrane region" description="Helical" evidence="2">
    <location>
        <begin position="430"/>
        <end position="448"/>
    </location>
</feature>
<feature type="transmembrane region" description="Helical" evidence="2">
    <location>
        <begin position="314"/>
        <end position="338"/>
    </location>
</feature>
<comment type="caution">
    <text evidence="4">The sequence shown here is derived from an EMBL/GenBank/DDBJ whole genome shotgun (WGS) entry which is preliminary data.</text>
</comment>
<keyword evidence="1" id="KW-0175">Coiled coil</keyword>
<evidence type="ECO:0000313" key="4">
    <source>
        <dbReference type="EMBL" id="GKT29675.1"/>
    </source>
</evidence>
<keyword evidence="2" id="KW-1133">Transmembrane helix</keyword>
<dbReference type="EMBL" id="BQXS01013841">
    <property type="protein sequence ID" value="GKT29675.1"/>
    <property type="molecule type" value="Genomic_DNA"/>
</dbReference>
<feature type="transmembrane region" description="Helical" evidence="2">
    <location>
        <begin position="612"/>
        <end position="637"/>
    </location>
</feature>
<protein>
    <recommendedName>
        <fullName evidence="3">Acyltransferase 3 domain-containing protein</fullName>
    </recommendedName>
</protein>
<feature type="transmembrane region" description="Helical" evidence="2">
    <location>
        <begin position="68"/>
        <end position="91"/>
    </location>
</feature>
<reference evidence="4" key="1">
    <citation type="submission" date="2022-03" db="EMBL/GenBank/DDBJ databases">
        <title>Draft genome sequence of Aduncisulcus paluster, a free-living microaerophilic Fornicata.</title>
        <authorList>
            <person name="Yuyama I."/>
            <person name="Kume K."/>
            <person name="Tamura T."/>
            <person name="Inagaki Y."/>
            <person name="Hashimoto T."/>
        </authorList>
    </citation>
    <scope>NUCLEOTIDE SEQUENCE</scope>
    <source>
        <strain evidence="4">NY0171</strain>
    </source>
</reference>